<reference evidence="4 5" key="1">
    <citation type="journal article" date="2007" name="Int. J. Syst. Evol. Microbiol.">
        <title>Oceanobacillus profundus sp. nov., isolated from a deep-sea sediment core.</title>
        <authorList>
            <person name="Kim Y.G."/>
            <person name="Choi D.H."/>
            <person name="Hyun S."/>
            <person name="Cho B.C."/>
        </authorList>
    </citation>
    <scope>NUCLEOTIDE SEQUENCE [LARGE SCALE GENOMIC DNA]</scope>
    <source>
        <strain evidence="4 5">DSM 18246</strain>
    </source>
</reference>
<keyword evidence="1" id="KW-0812">Transmembrane</keyword>
<feature type="transmembrane region" description="Helical" evidence="1">
    <location>
        <begin position="88"/>
        <end position="104"/>
    </location>
</feature>
<dbReference type="InterPro" id="IPR016747">
    <property type="entry name" value="Phosphotransbutyrylase"/>
</dbReference>
<dbReference type="Proteomes" id="UP000285456">
    <property type="component" value="Unassembled WGS sequence"/>
</dbReference>
<protein>
    <submittedName>
        <fullName evidence="4">VanZ family protein</fullName>
    </submittedName>
</protein>
<dbReference type="InterPro" id="IPR006976">
    <property type="entry name" value="VanZ-like"/>
</dbReference>
<keyword evidence="1" id="KW-0472">Membrane</keyword>
<feature type="signal peptide" evidence="2">
    <location>
        <begin position="1"/>
        <end position="26"/>
    </location>
</feature>
<organism evidence="4 5">
    <name type="scientific">Oceanobacillus profundus</name>
    <dbReference type="NCBI Taxonomy" id="372463"/>
    <lineage>
        <taxon>Bacteria</taxon>
        <taxon>Bacillati</taxon>
        <taxon>Bacillota</taxon>
        <taxon>Bacilli</taxon>
        <taxon>Bacillales</taxon>
        <taxon>Bacillaceae</taxon>
        <taxon>Oceanobacillus</taxon>
    </lineage>
</organism>
<keyword evidence="2" id="KW-0732">Signal</keyword>
<dbReference type="PIRSF" id="PIRSF019083">
    <property type="entry name" value="UCP019083_VanZ"/>
    <property type="match status" value="1"/>
</dbReference>
<feature type="transmembrane region" description="Helical" evidence="1">
    <location>
        <begin position="65"/>
        <end position="81"/>
    </location>
</feature>
<evidence type="ECO:0000256" key="1">
    <source>
        <dbReference type="SAM" id="Phobius"/>
    </source>
</evidence>
<dbReference type="EMBL" id="QWEH01000018">
    <property type="protein sequence ID" value="RHW29900.1"/>
    <property type="molecule type" value="Genomic_DNA"/>
</dbReference>
<keyword evidence="5" id="KW-1185">Reference proteome</keyword>
<dbReference type="RefSeq" id="WP_095313844.1">
    <property type="nucleotide sequence ID" value="NZ_PHUT01000018.1"/>
</dbReference>
<evidence type="ECO:0000313" key="4">
    <source>
        <dbReference type="EMBL" id="RHW29900.1"/>
    </source>
</evidence>
<evidence type="ECO:0000313" key="5">
    <source>
        <dbReference type="Proteomes" id="UP000285456"/>
    </source>
</evidence>
<proteinExistence type="predicted"/>
<sequence length="150" mass="16312">MQKTLSRAAVILWMGLIFHLSHQAAAASSELSTGVTEIVLAFIEKVVPNEDLDVSSIHHIIRKNAHFFIYFFLGMLVLHALNMSKGTGCKTIGLALLICVLYAISDEVHQLFVPGRGAQVKDVLIDSAGASVGIVGYLLLSRLINIVRKT</sequence>
<dbReference type="NCBIfam" id="NF037970">
    <property type="entry name" value="vanZ_1"/>
    <property type="match status" value="1"/>
</dbReference>
<feature type="transmembrane region" description="Helical" evidence="1">
    <location>
        <begin position="124"/>
        <end position="144"/>
    </location>
</feature>
<comment type="caution">
    <text evidence="4">The sequence shown here is derived from an EMBL/GenBank/DDBJ whole genome shotgun (WGS) entry which is preliminary data.</text>
</comment>
<feature type="domain" description="VanZ-like" evidence="3">
    <location>
        <begin position="9"/>
        <end position="140"/>
    </location>
</feature>
<dbReference type="OrthoDB" id="291892at2"/>
<evidence type="ECO:0000256" key="2">
    <source>
        <dbReference type="SAM" id="SignalP"/>
    </source>
</evidence>
<evidence type="ECO:0000259" key="3">
    <source>
        <dbReference type="Pfam" id="PF04892"/>
    </source>
</evidence>
<keyword evidence="1" id="KW-1133">Transmembrane helix</keyword>
<gene>
    <name evidence="4" type="ORF">D1B32_19795</name>
</gene>
<dbReference type="AlphaFoldDB" id="A0A417YB33"/>
<accession>A0A417YB33</accession>
<name>A0A417YB33_9BACI</name>
<feature type="chain" id="PRO_5019382068" evidence="2">
    <location>
        <begin position="27"/>
        <end position="150"/>
    </location>
</feature>
<dbReference type="Pfam" id="PF04892">
    <property type="entry name" value="VanZ"/>
    <property type="match status" value="1"/>
</dbReference>